<reference evidence="6" key="1">
    <citation type="submission" date="2021-01" db="EMBL/GenBank/DDBJ databases">
        <title>Whole genome shotgun sequence of Rugosimonospora africana NBRC 104875.</title>
        <authorList>
            <person name="Komaki H."/>
            <person name="Tamura T."/>
        </authorList>
    </citation>
    <scope>NUCLEOTIDE SEQUENCE</scope>
    <source>
        <strain evidence="6">NBRC 104875</strain>
    </source>
</reference>
<keyword evidence="2" id="KW-0378">Hydrolase</keyword>
<dbReference type="Pfam" id="PF01522">
    <property type="entry name" value="Polysacc_deac_1"/>
    <property type="match status" value="1"/>
</dbReference>
<feature type="region of interest" description="Disordered" evidence="3">
    <location>
        <begin position="42"/>
        <end position="71"/>
    </location>
</feature>
<evidence type="ECO:0000256" key="4">
    <source>
        <dbReference type="SAM" id="SignalP"/>
    </source>
</evidence>
<dbReference type="CDD" id="cd10917">
    <property type="entry name" value="CE4_NodB_like_6s_7s"/>
    <property type="match status" value="1"/>
</dbReference>
<name>A0A8J3R1P7_9ACTN</name>
<dbReference type="InterPro" id="IPR050248">
    <property type="entry name" value="Polysacc_deacetylase_ArnD"/>
</dbReference>
<evidence type="ECO:0000256" key="1">
    <source>
        <dbReference type="ARBA" id="ARBA00022723"/>
    </source>
</evidence>
<dbReference type="PANTHER" id="PTHR10587">
    <property type="entry name" value="GLYCOSYL TRANSFERASE-RELATED"/>
    <property type="match status" value="1"/>
</dbReference>
<dbReference type="InterPro" id="IPR011330">
    <property type="entry name" value="Glyco_hydro/deAcase_b/a-brl"/>
</dbReference>
<dbReference type="GO" id="GO:0016020">
    <property type="term" value="C:membrane"/>
    <property type="evidence" value="ECO:0007669"/>
    <property type="project" value="TreeGrafter"/>
</dbReference>
<feature type="chain" id="PRO_5039409842" description="NodB homology domain-containing protein" evidence="4">
    <location>
        <begin position="27"/>
        <end position="277"/>
    </location>
</feature>
<protein>
    <recommendedName>
        <fullName evidence="5">NodB homology domain-containing protein</fullName>
    </recommendedName>
</protein>
<dbReference type="GO" id="GO:0016810">
    <property type="term" value="F:hydrolase activity, acting on carbon-nitrogen (but not peptide) bonds"/>
    <property type="evidence" value="ECO:0007669"/>
    <property type="project" value="InterPro"/>
</dbReference>
<evidence type="ECO:0000313" key="7">
    <source>
        <dbReference type="Proteomes" id="UP000642748"/>
    </source>
</evidence>
<comment type="caution">
    <text evidence="6">The sequence shown here is derived from an EMBL/GenBank/DDBJ whole genome shotgun (WGS) entry which is preliminary data.</text>
</comment>
<accession>A0A8J3R1P7</accession>
<dbReference type="PROSITE" id="PS51318">
    <property type="entry name" value="TAT"/>
    <property type="match status" value="1"/>
</dbReference>
<keyword evidence="7" id="KW-1185">Reference proteome</keyword>
<keyword evidence="4" id="KW-0732">Signal</keyword>
<dbReference type="GO" id="GO:0046872">
    <property type="term" value="F:metal ion binding"/>
    <property type="evidence" value="ECO:0007669"/>
    <property type="project" value="UniProtKB-KW"/>
</dbReference>
<dbReference type="InterPro" id="IPR002509">
    <property type="entry name" value="NODB_dom"/>
</dbReference>
<dbReference type="PANTHER" id="PTHR10587:SF133">
    <property type="entry name" value="CHITIN DEACETYLASE 1-RELATED"/>
    <property type="match status" value="1"/>
</dbReference>
<evidence type="ECO:0000259" key="5">
    <source>
        <dbReference type="PROSITE" id="PS51677"/>
    </source>
</evidence>
<dbReference type="PROSITE" id="PS51677">
    <property type="entry name" value="NODB"/>
    <property type="match status" value="1"/>
</dbReference>
<dbReference type="GO" id="GO:0005975">
    <property type="term" value="P:carbohydrate metabolic process"/>
    <property type="evidence" value="ECO:0007669"/>
    <property type="project" value="InterPro"/>
</dbReference>
<evidence type="ECO:0000313" key="6">
    <source>
        <dbReference type="EMBL" id="GIH20197.1"/>
    </source>
</evidence>
<gene>
    <name evidence="6" type="ORF">Raf01_83690</name>
</gene>
<sequence length="277" mass="29265">MTHTSRVSRRGLVRTAVLAGSAAVLAADAAVGGNAEPIMKRDVTPRAAGSARPTGQPVAARATRPSPAGLPVQSRPIYTLAEYRAVLGGPAFPSHAVALTLDDGPHPVWTPKMLKLLDKYHVPATFCLIGNQVRGHESVARSVVAAGHNVANHTYSHLTDLPTLSSPEMNKEIGWAQDKIHTATGFTPRLFRSPGGSWSSELFAKTAQAGLVPIDWSDDPRDWSRPGVASIVSHLLAAKPGQILLCHDGGGDRSQTYAALQTVIPALLAKGYTFVSL</sequence>
<dbReference type="AlphaFoldDB" id="A0A8J3R1P7"/>
<dbReference type="Proteomes" id="UP000642748">
    <property type="component" value="Unassembled WGS sequence"/>
</dbReference>
<dbReference type="SUPFAM" id="SSF88713">
    <property type="entry name" value="Glycoside hydrolase/deacetylase"/>
    <property type="match status" value="1"/>
</dbReference>
<proteinExistence type="predicted"/>
<feature type="signal peptide" evidence="4">
    <location>
        <begin position="1"/>
        <end position="26"/>
    </location>
</feature>
<evidence type="ECO:0000256" key="2">
    <source>
        <dbReference type="ARBA" id="ARBA00022801"/>
    </source>
</evidence>
<organism evidence="6 7">
    <name type="scientific">Rugosimonospora africana</name>
    <dbReference type="NCBI Taxonomy" id="556532"/>
    <lineage>
        <taxon>Bacteria</taxon>
        <taxon>Bacillati</taxon>
        <taxon>Actinomycetota</taxon>
        <taxon>Actinomycetes</taxon>
        <taxon>Micromonosporales</taxon>
        <taxon>Micromonosporaceae</taxon>
        <taxon>Rugosimonospora</taxon>
    </lineage>
</organism>
<evidence type="ECO:0000256" key="3">
    <source>
        <dbReference type="SAM" id="MobiDB-lite"/>
    </source>
</evidence>
<feature type="domain" description="NodB homology" evidence="5">
    <location>
        <begin position="95"/>
        <end position="275"/>
    </location>
</feature>
<dbReference type="Gene3D" id="3.20.20.370">
    <property type="entry name" value="Glycoside hydrolase/deacetylase"/>
    <property type="match status" value="1"/>
</dbReference>
<keyword evidence="1" id="KW-0479">Metal-binding</keyword>
<dbReference type="EMBL" id="BONZ01000090">
    <property type="protein sequence ID" value="GIH20197.1"/>
    <property type="molecule type" value="Genomic_DNA"/>
</dbReference>
<dbReference type="InterPro" id="IPR006311">
    <property type="entry name" value="TAT_signal"/>
</dbReference>